<reference evidence="3" key="1">
    <citation type="journal article" date="2021" name="Proc. Natl. Acad. Sci. U.S.A.">
        <title>Three genomes in the algal genus Volvox reveal the fate of a haploid sex-determining region after a transition to homothallism.</title>
        <authorList>
            <person name="Yamamoto K."/>
            <person name="Hamaji T."/>
            <person name="Kawai-Toyooka H."/>
            <person name="Matsuzaki R."/>
            <person name="Takahashi F."/>
            <person name="Nishimura Y."/>
            <person name="Kawachi M."/>
            <person name="Noguchi H."/>
            <person name="Minakuchi Y."/>
            <person name="Umen J.G."/>
            <person name="Toyoda A."/>
            <person name="Nozaki H."/>
        </authorList>
    </citation>
    <scope>NUCLEOTIDE SEQUENCE</scope>
    <source>
        <strain evidence="3">NIES-3785</strain>
        <strain evidence="2">NIES-3786</strain>
    </source>
</reference>
<name>A0A8J4GEI8_9CHLO</name>
<dbReference type="EMBL" id="BNCQ01000018">
    <property type="protein sequence ID" value="GIM05484.1"/>
    <property type="molecule type" value="Genomic_DNA"/>
</dbReference>
<dbReference type="Proteomes" id="UP000722791">
    <property type="component" value="Unassembled WGS sequence"/>
</dbReference>
<dbReference type="PANTHER" id="PTHR34407:SF1">
    <property type="entry name" value="SGNH HYDROLASE-TYPE ESTERASE DOMAIN-CONTAINING PROTEIN"/>
    <property type="match status" value="1"/>
</dbReference>
<keyword evidence="1" id="KW-1133">Transmembrane helix</keyword>
<dbReference type="AlphaFoldDB" id="A0A8J4GEI8"/>
<evidence type="ECO:0000256" key="1">
    <source>
        <dbReference type="SAM" id="Phobius"/>
    </source>
</evidence>
<proteinExistence type="predicted"/>
<dbReference type="OrthoDB" id="532422at2759"/>
<evidence type="ECO:0000313" key="5">
    <source>
        <dbReference type="Proteomes" id="UP000747110"/>
    </source>
</evidence>
<keyword evidence="1" id="KW-0472">Membrane</keyword>
<dbReference type="Proteomes" id="UP000747110">
    <property type="component" value="Unassembled WGS sequence"/>
</dbReference>
<organism evidence="3 4">
    <name type="scientific">Volvox reticuliferus</name>
    <dbReference type="NCBI Taxonomy" id="1737510"/>
    <lineage>
        <taxon>Eukaryota</taxon>
        <taxon>Viridiplantae</taxon>
        <taxon>Chlorophyta</taxon>
        <taxon>core chlorophytes</taxon>
        <taxon>Chlorophyceae</taxon>
        <taxon>CS clade</taxon>
        <taxon>Chlamydomonadales</taxon>
        <taxon>Volvocaceae</taxon>
        <taxon>Volvox</taxon>
    </lineage>
</organism>
<evidence type="ECO:0000313" key="3">
    <source>
        <dbReference type="EMBL" id="GIM05484.1"/>
    </source>
</evidence>
<gene>
    <name evidence="2" type="ORF">Vretifemale_13742</name>
    <name evidence="3" type="ORF">Vretimale_9973</name>
</gene>
<protein>
    <submittedName>
        <fullName evidence="3">Uncharacterized protein</fullName>
    </submittedName>
</protein>
<dbReference type="PANTHER" id="PTHR34407">
    <property type="entry name" value="EXPRESSED PROTEIN"/>
    <property type="match status" value="1"/>
</dbReference>
<evidence type="ECO:0000313" key="2">
    <source>
        <dbReference type="EMBL" id="GIL85111.1"/>
    </source>
</evidence>
<accession>A0A8J4GEI8</accession>
<dbReference type="EMBL" id="BNCP01000031">
    <property type="protein sequence ID" value="GIL85111.1"/>
    <property type="molecule type" value="Genomic_DNA"/>
</dbReference>
<comment type="caution">
    <text evidence="3">The sequence shown here is derived from an EMBL/GenBank/DDBJ whole genome shotgun (WGS) entry which is preliminary data.</text>
</comment>
<sequence length="193" mass="20743">MSLLTPPATVAVMRFYVYVLLLLGGGTPCVRIIAAKGPPKGSILLPCPPDPGLLAPAVNTSMLWSKSLSGLNDEATAQLKPFFNYKFLLPEQSVRAGLDYSGAARRLRKFVQDLLRGDRSLKIGVVGGSISYGIAASRIGETDWFSIFVDWLSSSSKAPVTGRNGCRPATPSAYMVFCLENSVDPDVDLVFVE</sequence>
<feature type="transmembrane region" description="Helical" evidence="1">
    <location>
        <begin position="15"/>
        <end position="34"/>
    </location>
</feature>
<evidence type="ECO:0000313" key="4">
    <source>
        <dbReference type="Proteomes" id="UP000722791"/>
    </source>
</evidence>
<keyword evidence="5" id="KW-1185">Reference proteome</keyword>
<keyword evidence="1" id="KW-0812">Transmembrane</keyword>